<name>A0ABR1E5S2_NECAM</name>
<protein>
    <submittedName>
        <fullName evidence="1">Uncharacterized protein</fullName>
    </submittedName>
</protein>
<evidence type="ECO:0000313" key="1">
    <source>
        <dbReference type="EMBL" id="KAK6757978.1"/>
    </source>
</evidence>
<gene>
    <name evidence="1" type="primary">Necator_chrV.g20458</name>
    <name evidence="1" type="ORF">RB195_015665</name>
</gene>
<proteinExistence type="predicted"/>
<dbReference type="EMBL" id="JAVFWL010000005">
    <property type="protein sequence ID" value="KAK6757978.1"/>
    <property type="molecule type" value="Genomic_DNA"/>
</dbReference>
<organism evidence="1 2">
    <name type="scientific">Necator americanus</name>
    <name type="common">Human hookworm</name>
    <dbReference type="NCBI Taxonomy" id="51031"/>
    <lineage>
        <taxon>Eukaryota</taxon>
        <taxon>Metazoa</taxon>
        <taxon>Ecdysozoa</taxon>
        <taxon>Nematoda</taxon>
        <taxon>Chromadorea</taxon>
        <taxon>Rhabditida</taxon>
        <taxon>Rhabditina</taxon>
        <taxon>Rhabditomorpha</taxon>
        <taxon>Strongyloidea</taxon>
        <taxon>Ancylostomatidae</taxon>
        <taxon>Bunostominae</taxon>
        <taxon>Necator</taxon>
    </lineage>
</organism>
<evidence type="ECO:0000313" key="2">
    <source>
        <dbReference type="Proteomes" id="UP001303046"/>
    </source>
</evidence>
<accession>A0ABR1E5S2</accession>
<reference evidence="1 2" key="1">
    <citation type="submission" date="2023-08" db="EMBL/GenBank/DDBJ databases">
        <title>A Necator americanus chromosomal reference genome.</title>
        <authorList>
            <person name="Ilik V."/>
            <person name="Petrzelkova K.J."/>
            <person name="Pardy F."/>
            <person name="Fuh T."/>
            <person name="Niatou-Singa F.S."/>
            <person name="Gouil Q."/>
            <person name="Baker L."/>
            <person name="Ritchie M.E."/>
            <person name="Jex A.R."/>
            <person name="Gazzola D."/>
            <person name="Li H."/>
            <person name="Toshio Fujiwara R."/>
            <person name="Zhan B."/>
            <person name="Aroian R.V."/>
            <person name="Pafco B."/>
            <person name="Schwarz E.M."/>
        </authorList>
    </citation>
    <scope>NUCLEOTIDE SEQUENCE [LARGE SCALE GENOMIC DNA]</scope>
    <source>
        <strain evidence="1 2">Aroian</strain>
        <tissue evidence="1">Whole animal</tissue>
    </source>
</reference>
<dbReference type="Proteomes" id="UP001303046">
    <property type="component" value="Unassembled WGS sequence"/>
</dbReference>
<comment type="caution">
    <text evidence="1">The sequence shown here is derived from an EMBL/GenBank/DDBJ whole genome shotgun (WGS) entry which is preliminary data.</text>
</comment>
<keyword evidence="2" id="KW-1185">Reference proteome</keyword>
<sequence>MLELRKKRYDEHSLKCIQKAVKGMPPMLKAMKKSAHSISTKRNAPERSCVDNCKKGNVMKLGVCCYVGCMLKSNDSYKSDVLPGLAGLRSAFSSLTVFRGRVK</sequence>